<feature type="domain" description="Up-regulated during septation protein 1" evidence="3">
    <location>
        <begin position="87"/>
        <end position="217"/>
    </location>
</feature>
<evidence type="ECO:0000256" key="2">
    <source>
        <dbReference type="SAM" id="MobiDB-lite"/>
    </source>
</evidence>
<feature type="domain" description="DUF7801" evidence="4">
    <location>
        <begin position="538"/>
        <end position="679"/>
    </location>
</feature>
<dbReference type="EMBL" id="ML220138">
    <property type="protein sequence ID" value="TGZ78729.1"/>
    <property type="molecule type" value="Genomic_DNA"/>
</dbReference>
<dbReference type="InterPro" id="IPR056703">
    <property type="entry name" value="DUF7801"/>
</dbReference>
<evidence type="ECO:0000256" key="1">
    <source>
        <dbReference type="SAM" id="Coils"/>
    </source>
</evidence>
<feature type="region of interest" description="Disordered" evidence="2">
    <location>
        <begin position="513"/>
        <end position="539"/>
    </location>
</feature>
<gene>
    <name evidence="5" type="ORF">EX30DRAFT_130264</name>
</gene>
<evidence type="ECO:0000259" key="4">
    <source>
        <dbReference type="Pfam" id="PF25078"/>
    </source>
</evidence>
<feature type="region of interest" description="Disordered" evidence="2">
    <location>
        <begin position="153"/>
        <end position="175"/>
    </location>
</feature>
<dbReference type="InterPro" id="IPR029191">
    <property type="entry name" value="Uds1"/>
</dbReference>
<dbReference type="OrthoDB" id="5569911at2759"/>
<dbReference type="Pfam" id="PF15456">
    <property type="entry name" value="Uds1"/>
    <property type="match status" value="1"/>
</dbReference>
<name>A0A4S2MRN7_9PEZI</name>
<evidence type="ECO:0000313" key="6">
    <source>
        <dbReference type="Proteomes" id="UP000298138"/>
    </source>
</evidence>
<feature type="compositionally biased region" description="Basic and acidic residues" evidence="2">
    <location>
        <begin position="163"/>
        <end position="175"/>
    </location>
</feature>
<feature type="compositionally biased region" description="Low complexity" evidence="2">
    <location>
        <begin position="760"/>
        <end position="786"/>
    </location>
</feature>
<evidence type="ECO:0000259" key="3">
    <source>
        <dbReference type="Pfam" id="PF15456"/>
    </source>
</evidence>
<accession>A0A4S2MRN7</accession>
<dbReference type="InParanoid" id="A0A4S2MRN7"/>
<feature type="compositionally biased region" description="Low complexity" evidence="2">
    <location>
        <begin position="517"/>
        <end position="530"/>
    </location>
</feature>
<dbReference type="Proteomes" id="UP000298138">
    <property type="component" value="Unassembled WGS sequence"/>
</dbReference>
<evidence type="ECO:0000313" key="5">
    <source>
        <dbReference type="EMBL" id="TGZ78729.1"/>
    </source>
</evidence>
<feature type="region of interest" description="Disordered" evidence="2">
    <location>
        <begin position="751"/>
        <end position="786"/>
    </location>
</feature>
<dbReference type="Pfam" id="PF25078">
    <property type="entry name" value="DUF7801"/>
    <property type="match status" value="1"/>
</dbReference>
<keyword evidence="6" id="KW-1185">Reference proteome</keyword>
<dbReference type="STRING" id="341454.A0A4S2MRN7"/>
<feature type="region of interest" description="Disordered" evidence="2">
    <location>
        <begin position="1"/>
        <end position="35"/>
    </location>
</feature>
<feature type="compositionally biased region" description="Pro residues" evidence="2">
    <location>
        <begin position="11"/>
        <end position="22"/>
    </location>
</feature>
<feature type="region of interest" description="Disordered" evidence="2">
    <location>
        <begin position="683"/>
        <end position="706"/>
    </location>
</feature>
<feature type="coiled-coil region" evidence="1">
    <location>
        <begin position="614"/>
        <end position="676"/>
    </location>
</feature>
<organism evidence="5 6">
    <name type="scientific">Ascodesmis nigricans</name>
    <dbReference type="NCBI Taxonomy" id="341454"/>
    <lineage>
        <taxon>Eukaryota</taxon>
        <taxon>Fungi</taxon>
        <taxon>Dikarya</taxon>
        <taxon>Ascomycota</taxon>
        <taxon>Pezizomycotina</taxon>
        <taxon>Pezizomycetes</taxon>
        <taxon>Pezizales</taxon>
        <taxon>Ascodesmidaceae</taxon>
        <taxon>Ascodesmis</taxon>
    </lineage>
</organism>
<feature type="region of interest" description="Disordered" evidence="2">
    <location>
        <begin position="60"/>
        <end position="79"/>
    </location>
</feature>
<protein>
    <submittedName>
        <fullName evidence="5">Uncharacterized protein</fullName>
    </submittedName>
</protein>
<proteinExistence type="predicted"/>
<dbReference type="AlphaFoldDB" id="A0A4S2MRN7"/>
<keyword evidence="1" id="KW-0175">Coiled coil</keyword>
<sequence>MNSLGISPVSHRPPPFKFPTPPGSSSASDIQPGLASPRFIASAQQACPPANLLEEHFIRQTPPASPPRRNGPPLGTNGAPLDSMSLHLLVETAIYDSAEYEVLPFEQLESLKKEYANLITRIDNAKRKLQMESKLRDAAISLQRLYSGKKATRRSSLLGGGAKNRDSHDGGDQVKSTEAELLESTRKCEDISRELWRLNNRAIEVQKRLLQHSAAVLGHAQAVAQHDAVKEDGEFGSWDDRSAYRTPGDLMGGFGARGGVDEATMDRVQDLVDAFTAALGKRPKLQASSMKGDLNDLISEMEQGVEYLRAHPPGGNPRAEREFEEAETTMRSLWDMLTLDDEQDTQSDDEDFDSHMRSFSITNFSRKVQSLLARHQEAISTVSHQREEVETVMHQLEQTRSKDHRKTLESSAELTAAITAKESAEDALKAIEQTLETVQDALETAQTQAERERRARELAEQQADALLADKAAAIEENQLLREARDALEGQLDAVINETDSRLRQLESEISNIKAAKQNSDNSNSSLQNQLTEAQSELEHANDELEKANEELEQMAQKLAEVSTELVMAKADLDAAYGSKSQRAAETAEARAAAEALAKASKQPQTIDPGLLAEIDSLATRNRQLEKELKELLHDFEEVTKQGVEMERERSKVEGLIDALRERVEELEVALGEEKIRTLGGRQGSVLSLSDGQDGRSPSGRPLRGTVDSTSMSVLKQEFKKMMRDMRAEQQKALRAEHEERRRLEALIRKMKKDQMQAKRATGASDSTTATTNNTNMTAQNSPLVGS</sequence>
<reference evidence="5 6" key="1">
    <citation type="submission" date="2019-04" db="EMBL/GenBank/DDBJ databases">
        <title>Comparative genomics and transcriptomics to analyze fruiting body development in filamentous ascomycetes.</title>
        <authorList>
            <consortium name="DOE Joint Genome Institute"/>
            <person name="Lutkenhaus R."/>
            <person name="Traeger S."/>
            <person name="Breuer J."/>
            <person name="Kuo A."/>
            <person name="Lipzen A."/>
            <person name="Pangilinan J."/>
            <person name="Dilworth D."/>
            <person name="Sandor L."/>
            <person name="Poggeler S."/>
            <person name="Barry K."/>
            <person name="Grigoriev I.V."/>
            <person name="Nowrousian M."/>
        </authorList>
    </citation>
    <scope>NUCLEOTIDE SEQUENCE [LARGE SCALE GENOMIC DNA]</scope>
    <source>
        <strain evidence="5 6">CBS 389.68</strain>
    </source>
</reference>